<dbReference type="EMBL" id="PFKZ01000084">
    <property type="protein sequence ID" value="PIY59365.1"/>
    <property type="molecule type" value="Genomic_DNA"/>
</dbReference>
<evidence type="ECO:0000259" key="2">
    <source>
        <dbReference type="PROSITE" id="PS51841"/>
    </source>
</evidence>
<dbReference type="AlphaFoldDB" id="A0A2M7Q8G9"/>
<dbReference type="Proteomes" id="UP000230363">
    <property type="component" value="Unassembled WGS sequence"/>
</dbReference>
<organism evidence="3 4">
    <name type="scientific">Candidatus Wolfebacteria bacterium CG_4_10_14_0_8_um_filter_37_11</name>
    <dbReference type="NCBI Taxonomy" id="1975062"/>
    <lineage>
        <taxon>Bacteria</taxon>
        <taxon>Candidatus Wolfeibacteriota</taxon>
    </lineage>
</organism>
<evidence type="ECO:0000256" key="1">
    <source>
        <dbReference type="SAM" id="MobiDB-lite"/>
    </source>
</evidence>
<dbReference type="Gene3D" id="2.60.40.1260">
    <property type="entry name" value="Lamin Tail domain"/>
    <property type="match status" value="1"/>
</dbReference>
<proteinExistence type="predicted"/>
<gene>
    <name evidence="3" type="ORF">COY96_02230</name>
</gene>
<dbReference type="PROSITE" id="PS51841">
    <property type="entry name" value="LTD"/>
    <property type="match status" value="1"/>
</dbReference>
<feature type="region of interest" description="Disordered" evidence="1">
    <location>
        <begin position="268"/>
        <end position="287"/>
    </location>
</feature>
<dbReference type="InterPro" id="IPR001322">
    <property type="entry name" value="Lamin_tail_dom"/>
</dbReference>
<reference evidence="4" key="1">
    <citation type="submission" date="2017-09" db="EMBL/GenBank/DDBJ databases">
        <title>Depth-based differentiation of microbial function through sediment-hosted aquifers and enrichment of novel symbionts in the deep terrestrial subsurface.</title>
        <authorList>
            <person name="Probst A.J."/>
            <person name="Ladd B."/>
            <person name="Jarett J.K."/>
            <person name="Geller-Mcgrath D.E."/>
            <person name="Sieber C.M.K."/>
            <person name="Emerson J.B."/>
            <person name="Anantharaman K."/>
            <person name="Thomas B.C."/>
            <person name="Malmstrom R."/>
            <person name="Stieglmeier M."/>
            <person name="Klingl A."/>
            <person name="Woyke T."/>
            <person name="Ryan C.M."/>
            <person name="Banfield J.F."/>
        </authorList>
    </citation>
    <scope>NUCLEOTIDE SEQUENCE [LARGE SCALE GENOMIC DNA]</scope>
</reference>
<dbReference type="SUPFAM" id="SSF74853">
    <property type="entry name" value="Lamin A/C globular tail domain"/>
    <property type="match status" value="1"/>
</dbReference>
<name>A0A2M7Q8G9_9BACT</name>
<comment type="caution">
    <text evidence="3">The sequence shown here is derived from an EMBL/GenBank/DDBJ whole genome shotgun (WGS) entry which is preliminary data.</text>
</comment>
<dbReference type="Pfam" id="PF00932">
    <property type="entry name" value="LTD"/>
    <property type="match status" value="1"/>
</dbReference>
<sequence length="287" mass="31180">MRNIIITVLIFSGIIVFASYSGIVKINAPENLFGRADEVSSDGFQYVGKVNLLENQQVSSFERQASDFKNSPTKQSKVTNITSIIASVASTTPVVLIASTTPIASTSTSTAPIESIKPIIVAPIIPTTPVTPIVQQTPSNILNIGISEILVGIDGNLNYEFIELYNPNDVAIDLTGYSIKKRSSTGGESTLVSASRFESKKIMPQKHFLLANEGGYNGVVKPDIFWPKSYILAYKNNAVILYNVDGKAIEDIGWDEITKGQSLERTSWNSGEFKIQTSPNPQNSQSN</sequence>
<accession>A0A2M7Q8G9</accession>
<feature type="domain" description="LTD" evidence="2">
    <location>
        <begin position="131"/>
        <end position="278"/>
    </location>
</feature>
<dbReference type="InterPro" id="IPR036415">
    <property type="entry name" value="Lamin_tail_dom_sf"/>
</dbReference>
<evidence type="ECO:0000313" key="3">
    <source>
        <dbReference type="EMBL" id="PIY59365.1"/>
    </source>
</evidence>
<evidence type="ECO:0000313" key="4">
    <source>
        <dbReference type="Proteomes" id="UP000230363"/>
    </source>
</evidence>
<protein>
    <recommendedName>
        <fullName evidence="2">LTD domain-containing protein</fullName>
    </recommendedName>
</protein>